<feature type="transmembrane region" description="Helical" evidence="5">
    <location>
        <begin position="306"/>
        <end position="324"/>
    </location>
</feature>
<dbReference type="InterPro" id="IPR050382">
    <property type="entry name" value="MFS_Na/Anion_cotransporter"/>
</dbReference>
<feature type="transmembrane region" description="Helical" evidence="5">
    <location>
        <begin position="7"/>
        <end position="24"/>
    </location>
</feature>
<keyword evidence="8" id="KW-1185">Reference proteome</keyword>
<evidence type="ECO:0000259" key="6">
    <source>
        <dbReference type="PROSITE" id="PS50850"/>
    </source>
</evidence>
<keyword evidence="4 5" id="KW-0472">Membrane</keyword>
<dbReference type="AlphaFoldDB" id="A0A7W5ZS10"/>
<gene>
    <name evidence="7" type="ORF">FHS57_004527</name>
</gene>
<evidence type="ECO:0000313" key="7">
    <source>
        <dbReference type="EMBL" id="MBB3840507.1"/>
    </source>
</evidence>
<dbReference type="RefSeq" id="WP_183977512.1">
    <property type="nucleotide sequence ID" value="NZ_JACIBY010000011.1"/>
</dbReference>
<dbReference type="Gene3D" id="1.20.1250.20">
    <property type="entry name" value="MFS general substrate transporter like domains"/>
    <property type="match status" value="2"/>
</dbReference>
<evidence type="ECO:0000256" key="1">
    <source>
        <dbReference type="ARBA" id="ARBA00004141"/>
    </source>
</evidence>
<dbReference type="EMBL" id="JACIBY010000011">
    <property type="protein sequence ID" value="MBB3840507.1"/>
    <property type="molecule type" value="Genomic_DNA"/>
</dbReference>
<dbReference type="CDD" id="cd17319">
    <property type="entry name" value="MFS_ExuT_GudP_like"/>
    <property type="match status" value="1"/>
</dbReference>
<evidence type="ECO:0000313" key="8">
    <source>
        <dbReference type="Proteomes" id="UP000541352"/>
    </source>
</evidence>
<sequence length="433" mass="48126">MEKIGNYRWTICGLVFFATTINYLDRQVISLLKSTLSEELNWNDGDYANIEIAFKLFYAFGMLGAGRLVDKLGTKIGYAVATTLWSLAAVAHALVNTVFGFAVVRSALGITEAGNFPAAIKTVAEWFPKKERAFATGIFNSGTNFGAIVAPLSVPFIAAEMGWQWAFIITGMLGFIWLVLWLMFYETPSKSPKLSKAEYDYIHSDAAEVLADKNDVHKPQVPWTKLLSFKQTWAFALGKLLTDPIWWFYLFWLPDFLQSQYKLTGTEIAIPVALVYTLSTIGSVGGGYVPMYLIKMGWPVFKARKTSMLVYALCVSPIVFAQILGGINMWLAVLVIGFAAAAHQAWSANIFTTVSDMFPKYTTASVTGIGGMFGALGGILLSLLVQKNMFVYYRSINQIETAYYIMFFVCGAAYVLAWVVMHFLVPKMKPVEL</sequence>
<reference evidence="7 8" key="1">
    <citation type="submission" date="2020-08" db="EMBL/GenBank/DDBJ databases">
        <title>Genomic Encyclopedia of Type Strains, Phase IV (KMG-IV): sequencing the most valuable type-strain genomes for metagenomic binning, comparative biology and taxonomic classification.</title>
        <authorList>
            <person name="Goeker M."/>
        </authorList>
    </citation>
    <scope>NUCLEOTIDE SEQUENCE [LARGE SCALE GENOMIC DNA]</scope>
    <source>
        <strain evidence="7 8">DSM 17976</strain>
    </source>
</reference>
<proteinExistence type="predicted"/>
<feature type="transmembrane region" description="Helical" evidence="5">
    <location>
        <begin position="233"/>
        <end position="253"/>
    </location>
</feature>
<protein>
    <submittedName>
        <fullName evidence="7">ACS family hexuronate transporter-like MFS transporter</fullName>
    </submittedName>
</protein>
<dbReference type="SUPFAM" id="SSF103473">
    <property type="entry name" value="MFS general substrate transporter"/>
    <property type="match status" value="1"/>
</dbReference>
<dbReference type="InterPro" id="IPR020846">
    <property type="entry name" value="MFS_dom"/>
</dbReference>
<dbReference type="InterPro" id="IPR011701">
    <property type="entry name" value="MFS"/>
</dbReference>
<dbReference type="PANTHER" id="PTHR11662">
    <property type="entry name" value="SOLUTE CARRIER FAMILY 17"/>
    <property type="match status" value="1"/>
</dbReference>
<keyword evidence="2 5" id="KW-0812">Transmembrane</keyword>
<evidence type="ECO:0000256" key="4">
    <source>
        <dbReference type="ARBA" id="ARBA00023136"/>
    </source>
</evidence>
<feature type="transmembrane region" description="Helical" evidence="5">
    <location>
        <begin position="273"/>
        <end position="294"/>
    </location>
</feature>
<evidence type="ECO:0000256" key="5">
    <source>
        <dbReference type="SAM" id="Phobius"/>
    </source>
</evidence>
<dbReference type="GO" id="GO:0016020">
    <property type="term" value="C:membrane"/>
    <property type="evidence" value="ECO:0007669"/>
    <property type="project" value="UniProtKB-SubCell"/>
</dbReference>
<feature type="domain" description="Major facilitator superfamily (MFS) profile" evidence="6">
    <location>
        <begin position="11"/>
        <end position="429"/>
    </location>
</feature>
<feature type="transmembrane region" description="Helical" evidence="5">
    <location>
        <begin position="363"/>
        <end position="384"/>
    </location>
</feature>
<evidence type="ECO:0000256" key="3">
    <source>
        <dbReference type="ARBA" id="ARBA00022989"/>
    </source>
</evidence>
<dbReference type="PANTHER" id="PTHR11662:SF285">
    <property type="entry name" value="HEXURONATE TRANSPORTER"/>
    <property type="match status" value="1"/>
</dbReference>
<dbReference type="GO" id="GO:0015134">
    <property type="term" value="F:hexuronate transmembrane transporter activity"/>
    <property type="evidence" value="ECO:0007669"/>
    <property type="project" value="TreeGrafter"/>
</dbReference>
<evidence type="ECO:0000256" key="2">
    <source>
        <dbReference type="ARBA" id="ARBA00022692"/>
    </source>
</evidence>
<comment type="caution">
    <text evidence="7">The sequence shown here is derived from an EMBL/GenBank/DDBJ whole genome shotgun (WGS) entry which is preliminary data.</text>
</comment>
<feature type="transmembrane region" description="Helical" evidence="5">
    <location>
        <begin position="404"/>
        <end position="425"/>
    </location>
</feature>
<dbReference type="PROSITE" id="PS50850">
    <property type="entry name" value="MFS"/>
    <property type="match status" value="1"/>
</dbReference>
<dbReference type="InterPro" id="IPR036259">
    <property type="entry name" value="MFS_trans_sf"/>
</dbReference>
<keyword evidence="3 5" id="KW-1133">Transmembrane helix</keyword>
<comment type="subcellular location">
    <subcellularLocation>
        <location evidence="1">Membrane</location>
        <topology evidence="1">Multi-pass membrane protein</topology>
    </subcellularLocation>
</comment>
<organism evidence="7 8">
    <name type="scientific">Runella defluvii</name>
    <dbReference type="NCBI Taxonomy" id="370973"/>
    <lineage>
        <taxon>Bacteria</taxon>
        <taxon>Pseudomonadati</taxon>
        <taxon>Bacteroidota</taxon>
        <taxon>Cytophagia</taxon>
        <taxon>Cytophagales</taxon>
        <taxon>Spirosomataceae</taxon>
        <taxon>Runella</taxon>
    </lineage>
</organism>
<dbReference type="Proteomes" id="UP000541352">
    <property type="component" value="Unassembled WGS sequence"/>
</dbReference>
<feature type="transmembrane region" description="Helical" evidence="5">
    <location>
        <begin position="76"/>
        <end position="95"/>
    </location>
</feature>
<dbReference type="Pfam" id="PF07690">
    <property type="entry name" value="MFS_1"/>
    <property type="match status" value="1"/>
</dbReference>
<accession>A0A7W5ZS10</accession>
<name>A0A7W5ZS10_9BACT</name>
<feature type="transmembrane region" description="Helical" evidence="5">
    <location>
        <begin position="163"/>
        <end position="185"/>
    </location>
</feature>